<accession>A0A1F6TLH1</accession>
<organism evidence="1 2">
    <name type="scientific">Candidatus Muproteobacteria bacterium RBG_16_65_34</name>
    <dbReference type="NCBI Taxonomy" id="1817760"/>
    <lineage>
        <taxon>Bacteria</taxon>
        <taxon>Pseudomonadati</taxon>
        <taxon>Pseudomonadota</taxon>
        <taxon>Candidatus Muproteobacteria</taxon>
    </lineage>
</organism>
<name>A0A1F6TLH1_9PROT</name>
<dbReference type="EMBL" id="MFSU01000091">
    <property type="protein sequence ID" value="OGI45961.1"/>
    <property type="molecule type" value="Genomic_DNA"/>
</dbReference>
<evidence type="ECO:0000313" key="2">
    <source>
        <dbReference type="Proteomes" id="UP000178885"/>
    </source>
</evidence>
<protein>
    <submittedName>
        <fullName evidence="1">Uncharacterized protein</fullName>
    </submittedName>
</protein>
<reference evidence="1 2" key="1">
    <citation type="journal article" date="2016" name="Nat. Commun.">
        <title>Thousands of microbial genomes shed light on interconnected biogeochemical processes in an aquifer system.</title>
        <authorList>
            <person name="Anantharaman K."/>
            <person name="Brown C.T."/>
            <person name="Hug L.A."/>
            <person name="Sharon I."/>
            <person name="Castelle C.J."/>
            <person name="Probst A.J."/>
            <person name="Thomas B.C."/>
            <person name="Singh A."/>
            <person name="Wilkins M.J."/>
            <person name="Karaoz U."/>
            <person name="Brodie E.L."/>
            <person name="Williams K.H."/>
            <person name="Hubbard S.S."/>
            <person name="Banfield J.F."/>
        </authorList>
    </citation>
    <scope>NUCLEOTIDE SEQUENCE [LARGE SCALE GENOMIC DNA]</scope>
</reference>
<sequence>MEVIQERRVRGIEQPFEGPPLRSAEVGVACGQKVLKQHVEFQKAAAAAPAQPVEVALIQLPLPPM</sequence>
<dbReference type="AlphaFoldDB" id="A0A1F6TLH1"/>
<evidence type="ECO:0000313" key="1">
    <source>
        <dbReference type="EMBL" id="OGI45961.1"/>
    </source>
</evidence>
<proteinExistence type="predicted"/>
<gene>
    <name evidence="1" type="ORF">A2151_04595</name>
</gene>
<comment type="caution">
    <text evidence="1">The sequence shown here is derived from an EMBL/GenBank/DDBJ whole genome shotgun (WGS) entry which is preliminary data.</text>
</comment>
<dbReference type="Proteomes" id="UP000178885">
    <property type="component" value="Unassembled WGS sequence"/>
</dbReference>